<comment type="function">
    <text evidence="12">Part of the ABC transporter FtsEX involved in cellular division.</text>
</comment>
<comment type="caution">
    <text evidence="16">The sequence shown here is derived from an EMBL/GenBank/DDBJ whole genome shotgun (WGS) entry which is preliminary data.</text>
</comment>
<dbReference type="PANTHER" id="PTHR47755">
    <property type="entry name" value="CELL DIVISION PROTEIN FTSX"/>
    <property type="match status" value="1"/>
</dbReference>
<evidence type="ECO:0000259" key="14">
    <source>
        <dbReference type="Pfam" id="PF02687"/>
    </source>
</evidence>
<dbReference type="GO" id="GO:0032153">
    <property type="term" value="C:cell division site"/>
    <property type="evidence" value="ECO:0007669"/>
    <property type="project" value="TreeGrafter"/>
</dbReference>
<organism evidence="16 17">
    <name type="scientific">Legionella waltersii</name>
    <dbReference type="NCBI Taxonomy" id="66969"/>
    <lineage>
        <taxon>Bacteria</taxon>
        <taxon>Pseudomonadati</taxon>
        <taxon>Pseudomonadota</taxon>
        <taxon>Gammaproteobacteria</taxon>
        <taxon>Legionellales</taxon>
        <taxon>Legionellaceae</taxon>
        <taxon>Legionella</taxon>
    </lineage>
</organism>
<dbReference type="AlphaFoldDB" id="A0A0W1AD90"/>
<gene>
    <name evidence="16" type="primary">ftsX</name>
    <name evidence="16" type="ORF">Lwal_1343</name>
</gene>
<dbReference type="PATRIC" id="fig|66969.6.peg.1474"/>
<evidence type="ECO:0000256" key="1">
    <source>
        <dbReference type="ARBA" id="ARBA00004429"/>
    </source>
</evidence>
<dbReference type="RefSeq" id="WP_058480052.1">
    <property type="nucleotide sequence ID" value="NZ_CAAAIQ010000007.1"/>
</dbReference>
<feature type="domain" description="FtsX extracellular" evidence="15">
    <location>
        <begin position="67"/>
        <end position="160"/>
    </location>
</feature>
<dbReference type="GO" id="GO:0005886">
    <property type="term" value="C:plasma membrane"/>
    <property type="evidence" value="ECO:0007669"/>
    <property type="project" value="UniProtKB-SubCell"/>
</dbReference>
<proteinExistence type="inferred from homology"/>
<dbReference type="InterPro" id="IPR040690">
    <property type="entry name" value="FtsX_ECD"/>
</dbReference>
<dbReference type="PANTHER" id="PTHR47755:SF1">
    <property type="entry name" value="CELL DIVISION PROTEIN FTSX"/>
    <property type="match status" value="1"/>
</dbReference>
<evidence type="ECO:0000256" key="13">
    <source>
        <dbReference type="SAM" id="Phobius"/>
    </source>
</evidence>
<evidence type="ECO:0000256" key="5">
    <source>
        <dbReference type="ARBA" id="ARBA00022475"/>
    </source>
</evidence>
<feature type="transmembrane region" description="Helical" evidence="13">
    <location>
        <begin position="180"/>
        <end position="200"/>
    </location>
</feature>
<feature type="transmembrane region" description="Helical" evidence="13">
    <location>
        <begin position="278"/>
        <end position="298"/>
    </location>
</feature>
<evidence type="ECO:0000259" key="15">
    <source>
        <dbReference type="Pfam" id="PF18075"/>
    </source>
</evidence>
<comment type="subcellular location">
    <subcellularLocation>
        <location evidence="1">Cell inner membrane</location>
        <topology evidence="1">Multi-pass membrane protein</topology>
    </subcellularLocation>
</comment>
<evidence type="ECO:0000313" key="17">
    <source>
        <dbReference type="Proteomes" id="UP000054729"/>
    </source>
</evidence>
<keyword evidence="9 13" id="KW-1133">Transmembrane helix</keyword>
<dbReference type="OrthoDB" id="9813411at2"/>
<evidence type="ECO:0000256" key="2">
    <source>
        <dbReference type="ARBA" id="ARBA00007379"/>
    </source>
</evidence>
<dbReference type="Proteomes" id="UP000054729">
    <property type="component" value="Unassembled WGS sequence"/>
</dbReference>
<evidence type="ECO:0000313" key="16">
    <source>
        <dbReference type="EMBL" id="KTD79271.1"/>
    </source>
</evidence>
<evidence type="ECO:0000256" key="11">
    <source>
        <dbReference type="ARBA" id="ARBA00023306"/>
    </source>
</evidence>
<keyword evidence="7 12" id="KW-0132">Cell division</keyword>
<sequence length="309" mass="34298">MLKRSQSLLAYHLQAASNSFNLLCRKPLATTMTVMVIAIALALPTLFWVFTDNLSDITPGWKRVGHISLFLKTALPESEQKTLLEKVTHTEGVAEAKLRSAADGLKELTQQEGMQDIMRYLPENPLPAVIEVVPDTSVDSPAKVDLLSRKLQTFQQVETIKLDVEWINRLHAILGVSGKLANAVMLLLALAVVFIIGNTLRLSIHSRQEEIQILKLIGATDPFILRPFLYSGVWYGLSGAVLAVFFVNIFILSLGVAVNQLAVVYQMHYPLTCLSLRQILILVVFATILGWLGALLSVKRQLTLIEPYN</sequence>
<keyword evidence="11 12" id="KW-0131">Cell cycle</keyword>
<dbReference type="InterPro" id="IPR047590">
    <property type="entry name" value="FtsX_proteobact-type"/>
</dbReference>
<dbReference type="GO" id="GO:0051301">
    <property type="term" value="P:cell division"/>
    <property type="evidence" value="ECO:0007669"/>
    <property type="project" value="UniProtKB-KW"/>
</dbReference>
<feature type="domain" description="ABC3 transporter permease C-terminal" evidence="14">
    <location>
        <begin position="183"/>
        <end position="302"/>
    </location>
</feature>
<dbReference type="Pfam" id="PF02687">
    <property type="entry name" value="FtsX"/>
    <property type="match status" value="1"/>
</dbReference>
<feature type="transmembrane region" description="Helical" evidence="13">
    <location>
        <begin position="28"/>
        <end position="50"/>
    </location>
</feature>
<name>A0A0W1AD90_9GAMM</name>
<comment type="similarity">
    <text evidence="2 12">Belongs to the ABC-4 integral membrane protein family. FtsX subfamily.</text>
</comment>
<keyword evidence="10 12" id="KW-0472">Membrane</keyword>
<feature type="transmembrane region" description="Helical" evidence="13">
    <location>
        <begin position="233"/>
        <end position="258"/>
    </location>
</feature>
<dbReference type="EMBL" id="LNZB01000036">
    <property type="protein sequence ID" value="KTD79271.1"/>
    <property type="molecule type" value="Genomic_DNA"/>
</dbReference>
<evidence type="ECO:0000256" key="9">
    <source>
        <dbReference type="ARBA" id="ARBA00022989"/>
    </source>
</evidence>
<dbReference type="InterPro" id="IPR004513">
    <property type="entry name" value="FtsX"/>
</dbReference>
<accession>A0A0W1AD90</accession>
<keyword evidence="8 13" id="KW-0812">Transmembrane</keyword>
<dbReference type="InterPro" id="IPR003838">
    <property type="entry name" value="ABC3_permease_C"/>
</dbReference>
<dbReference type="PIRSF" id="PIRSF003097">
    <property type="entry name" value="FtsX"/>
    <property type="match status" value="1"/>
</dbReference>
<evidence type="ECO:0000256" key="6">
    <source>
        <dbReference type="ARBA" id="ARBA00022519"/>
    </source>
</evidence>
<protein>
    <recommendedName>
        <fullName evidence="4 12">Cell division protein FtsX</fullName>
    </recommendedName>
</protein>
<keyword evidence="6 12" id="KW-0997">Cell inner membrane</keyword>
<keyword evidence="17" id="KW-1185">Reference proteome</keyword>
<evidence type="ECO:0000256" key="12">
    <source>
        <dbReference type="PIRNR" id="PIRNR003097"/>
    </source>
</evidence>
<dbReference type="NCBIfam" id="TIGR00439">
    <property type="entry name" value="FtsX_Gneg"/>
    <property type="match status" value="1"/>
</dbReference>
<evidence type="ECO:0000256" key="3">
    <source>
        <dbReference type="ARBA" id="ARBA00011160"/>
    </source>
</evidence>
<evidence type="ECO:0000256" key="10">
    <source>
        <dbReference type="ARBA" id="ARBA00023136"/>
    </source>
</evidence>
<evidence type="ECO:0000256" key="8">
    <source>
        <dbReference type="ARBA" id="ARBA00022692"/>
    </source>
</evidence>
<evidence type="ECO:0000256" key="7">
    <source>
        <dbReference type="ARBA" id="ARBA00022618"/>
    </source>
</evidence>
<dbReference type="Pfam" id="PF18075">
    <property type="entry name" value="FtsX_ECD"/>
    <property type="match status" value="1"/>
</dbReference>
<dbReference type="STRING" id="66969.Lwal_1343"/>
<evidence type="ECO:0000256" key="4">
    <source>
        <dbReference type="ARBA" id="ARBA00021907"/>
    </source>
</evidence>
<comment type="subunit">
    <text evidence="3">Forms a membrane-associated complex with FtsE.</text>
</comment>
<keyword evidence="5 12" id="KW-1003">Cell membrane</keyword>
<dbReference type="Gene3D" id="3.30.70.3040">
    <property type="match status" value="1"/>
</dbReference>
<reference evidence="16 17" key="1">
    <citation type="submission" date="2015-11" db="EMBL/GenBank/DDBJ databases">
        <title>Genomic analysis of 38 Legionella species identifies large and diverse effector repertoires.</title>
        <authorList>
            <person name="Burstein D."/>
            <person name="Amaro F."/>
            <person name="Zusman T."/>
            <person name="Lifshitz Z."/>
            <person name="Cohen O."/>
            <person name="Gilbert J.A."/>
            <person name="Pupko T."/>
            <person name="Shuman H.A."/>
            <person name="Segal G."/>
        </authorList>
    </citation>
    <scope>NUCLEOTIDE SEQUENCE [LARGE SCALE GENOMIC DNA]</scope>
    <source>
        <strain evidence="16 17">ATCC 51914</strain>
    </source>
</reference>